<dbReference type="RefSeq" id="WP_344630062.1">
    <property type="nucleotide sequence ID" value="NZ_BAAATJ010000004.1"/>
</dbReference>
<gene>
    <name evidence="1" type="ORF">GCM10010420_14960</name>
</gene>
<comment type="caution">
    <text evidence="1">The sequence shown here is derived from an EMBL/GenBank/DDBJ whole genome shotgun (WGS) entry which is preliminary data.</text>
</comment>
<proteinExistence type="predicted"/>
<reference evidence="2" key="1">
    <citation type="journal article" date="2019" name="Int. J. Syst. Evol. Microbiol.">
        <title>The Global Catalogue of Microorganisms (GCM) 10K type strain sequencing project: providing services to taxonomists for standard genome sequencing and annotation.</title>
        <authorList>
            <consortium name="The Broad Institute Genomics Platform"/>
            <consortium name="The Broad Institute Genome Sequencing Center for Infectious Disease"/>
            <person name="Wu L."/>
            <person name="Ma J."/>
        </authorList>
    </citation>
    <scope>NUCLEOTIDE SEQUENCE [LARGE SCALE GENOMIC DNA]</scope>
    <source>
        <strain evidence="2">JCM 6921</strain>
    </source>
</reference>
<evidence type="ECO:0000313" key="2">
    <source>
        <dbReference type="Proteomes" id="UP001500058"/>
    </source>
</evidence>
<protein>
    <submittedName>
        <fullName evidence="1">Uncharacterized protein</fullName>
    </submittedName>
</protein>
<evidence type="ECO:0000313" key="1">
    <source>
        <dbReference type="EMBL" id="GAA2391706.1"/>
    </source>
</evidence>
<keyword evidence="2" id="KW-1185">Reference proteome</keyword>
<sequence length="121" mass="13273">MELEIRATCKAWHATRAAGVFSLLGGGHMDVGRSGCSVSGLLRHPYEHWSANCTHHECPYTGNHVYAVKALLQRTSEARALYRLGAPEWLGSAVARPAPLSTWWAVSLNRQMMGIIEDLGT</sequence>
<dbReference type="Proteomes" id="UP001500058">
    <property type="component" value="Unassembled WGS sequence"/>
</dbReference>
<name>A0ABP5V0F5_9ACTN</name>
<organism evidence="1 2">
    <name type="scientific">Streptomyces glaucosporus</name>
    <dbReference type="NCBI Taxonomy" id="284044"/>
    <lineage>
        <taxon>Bacteria</taxon>
        <taxon>Bacillati</taxon>
        <taxon>Actinomycetota</taxon>
        <taxon>Actinomycetes</taxon>
        <taxon>Kitasatosporales</taxon>
        <taxon>Streptomycetaceae</taxon>
        <taxon>Streptomyces</taxon>
    </lineage>
</organism>
<dbReference type="EMBL" id="BAAATJ010000004">
    <property type="protein sequence ID" value="GAA2391706.1"/>
    <property type="molecule type" value="Genomic_DNA"/>
</dbReference>
<accession>A0ABP5V0F5</accession>